<sequence>MKIQLNFEFYFVRLLLRRIDALKQKAILQKLNWEVFILREEDYPCCFRYIQGYHEKGKDGLFYFACLCFIIALKTGSALAYVYLIDSKIGIMMLGRRRHDKHASKYLHFTLPGLRYCQ</sequence>
<name>A0AAD6QVU2_9ROSI</name>
<reference evidence="2" key="1">
    <citation type="journal article" date="2023" name="Mol. Ecol. Resour.">
        <title>Chromosome-level genome assembly of a triploid poplar Populus alba 'Berolinensis'.</title>
        <authorList>
            <person name="Chen S."/>
            <person name="Yu Y."/>
            <person name="Wang X."/>
            <person name="Wang S."/>
            <person name="Zhang T."/>
            <person name="Zhou Y."/>
            <person name="He R."/>
            <person name="Meng N."/>
            <person name="Wang Y."/>
            <person name="Liu W."/>
            <person name="Liu Z."/>
            <person name="Liu J."/>
            <person name="Guo Q."/>
            <person name="Huang H."/>
            <person name="Sederoff R.R."/>
            <person name="Wang G."/>
            <person name="Qu G."/>
            <person name="Chen S."/>
        </authorList>
    </citation>
    <scope>NUCLEOTIDE SEQUENCE</scope>
    <source>
        <strain evidence="2">SC-2020</strain>
    </source>
</reference>
<dbReference type="Proteomes" id="UP001164929">
    <property type="component" value="Chromosome 5"/>
</dbReference>
<keyword evidence="3" id="KW-1185">Reference proteome</keyword>
<evidence type="ECO:0000256" key="1">
    <source>
        <dbReference type="SAM" id="Phobius"/>
    </source>
</evidence>
<dbReference type="EMBL" id="JAQIZT010000005">
    <property type="protein sequence ID" value="KAJ6997527.1"/>
    <property type="molecule type" value="Genomic_DNA"/>
</dbReference>
<evidence type="ECO:0000313" key="2">
    <source>
        <dbReference type="EMBL" id="KAJ6997527.1"/>
    </source>
</evidence>
<proteinExistence type="predicted"/>
<dbReference type="AlphaFoldDB" id="A0AAD6QVU2"/>
<evidence type="ECO:0000313" key="3">
    <source>
        <dbReference type="Proteomes" id="UP001164929"/>
    </source>
</evidence>
<organism evidence="2 3">
    <name type="scientific">Populus alba x Populus x berolinensis</name>
    <dbReference type="NCBI Taxonomy" id="444605"/>
    <lineage>
        <taxon>Eukaryota</taxon>
        <taxon>Viridiplantae</taxon>
        <taxon>Streptophyta</taxon>
        <taxon>Embryophyta</taxon>
        <taxon>Tracheophyta</taxon>
        <taxon>Spermatophyta</taxon>
        <taxon>Magnoliopsida</taxon>
        <taxon>eudicotyledons</taxon>
        <taxon>Gunneridae</taxon>
        <taxon>Pentapetalae</taxon>
        <taxon>rosids</taxon>
        <taxon>fabids</taxon>
        <taxon>Malpighiales</taxon>
        <taxon>Salicaceae</taxon>
        <taxon>Saliceae</taxon>
        <taxon>Populus</taxon>
    </lineage>
</organism>
<keyword evidence="1" id="KW-1133">Transmembrane helix</keyword>
<keyword evidence="1" id="KW-0812">Transmembrane</keyword>
<keyword evidence="1" id="KW-0472">Membrane</keyword>
<gene>
    <name evidence="2" type="ORF">NC653_013943</name>
</gene>
<comment type="caution">
    <text evidence="2">The sequence shown here is derived from an EMBL/GenBank/DDBJ whole genome shotgun (WGS) entry which is preliminary data.</text>
</comment>
<accession>A0AAD6QVU2</accession>
<protein>
    <submittedName>
        <fullName evidence="2">Uncharacterized protein</fullName>
    </submittedName>
</protein>
<feature type="transmembrane region" description="Helical" evidence="1">
    <location>
        <begin position="61"/>
        <end position="84"/>
    </location>
</feature>